<organism evidence="1">
    <name type="scientific">Ixodes ricinus</name>
    <name type="common">Common tick</name>
    <name type="synonym">Acarus ricinus</name>
    <dbReference type="NCBI Taxonomy" id="34613"/>
    <lineage>
        <taxon>Eukaryota</taxon>
        <taxon>Metazoa</taxon>
        <taxon>Ecdysozoa</taxon>
        <taxon>Arthropoda</taxon>
        <taxon>Chelicerata</taxon>
        <taxon>Arachnida</taxon>
        <taxon>Acari</taxon>
        <taxon>Parasitiformes</taxon>
        <taxon>Ixodida</taxon>
        <taxon>Ixodoidea</taxon>
        <taxon>Ixodidae</taxon>
        <taxon>Ixodinae</taxon>
        <taxon>Ixodes</taxon>
    </lineage>
</organism>
<dbReference type="AlphaFoldDB" id="A0A6B0UJU9"/>
<dbReference type="EMBL" id="GIFC01007860">
    <property type="protein sequence ID" value="MXU89943.1"/>
    <property type="molecule type" value="Transcribed_RNA"/>
</dbReference>
<proteinExistence type="predicted"/>
<protein>
    <submittedName>
        <fullName evidence="1">Putative secreted protein</fullName>
    </submittedName>
</protein>
<sequence length="111" mass="11822">MRARRPATLLATVSNDGTSLTLAPALGDGAAFVSGPFSGAASTEPDASSFFSASGSFFSSAVGVAWALRCRDDFLEELRRVRPFFFPCLADFLVADGTTSGVSWYSSRPWR</sequence>
<evidence type="ECO:0000313" key="1">
    <source>
        <dbReference type="EMBL" id="MXU89943.1"/>
    </source>
</evidence>
<accession>A0A6B0UJU9</accession>
<name>A0A6B0UJU9_IXORI</name>
<reference evidence="1" key="1">
    <citation type="submission" date="2019-12" db="EMBL/GenBank/DDBJ databases">
        <title>An insight into the sialome of adult female Ixodes ricinus ticks feeding for 6 days.</title>
        <authorList>
            <person name="Perner J."/>
            <person name="Ribeiro J.M.C."/>
        </authorList>
    </citation>
    <scope>NUCLEOTIDE SEQUENCE</scope>
    <source>
        <strain evidence="1">Semi-engorged</strain>
        <tissue evidence="1">Salivary glands</tissue>
    </source>
</reference>